<dbReference type="RefSeq" id="WP_098692972.1">
    <property type="nucleotide sequence ID" value="NZ_CP023778.1"/>
</dbReference>
<reference evidence="2 3" key="1">
    <citation type="submission" date="2017-10" db="EMBL/GenBank/DDBJ databases">
        <title>Comparative genomics between pathogenic Norcardia.</title>
        <authorList>
            <person name="Zeng L."/>
        </authorList>
    </citation>
    <scope>NUCLEOTIDE SEQUENCE [LARGE SCALE GENOMIC DNA]</scope>
    <source>
        <strain evidence="2 3">NC_YFY_NT001</strain>
    </source>
</reference>
<name>A0A291RF26_9NOCA</name>
<dbReference type="SUPFAM" id="SSF55729">
    <property type="entry name" value="Acyl-CoA N-acyltransferases (Nat)"/>
    <property type="match status" value="1"/>
</dbReference>
<dbReference type="Pfam" id="PF13302">
    <property type="entry name" value="Acetyltransf_3"/>
    <property type="match status" value="1"/>
</dbReference>
<dbReference type="Gene3D" id="3.40.630.30">
    <property type="match status" value="1"/>
</dbReference>
<dbReference type="InterPro" id="IPR000182">
    <property type="entry name" value="GNAT_dom"/>
</dbReference>
<sequence>MTIHGLWTRLEESRGTDPSRMLARVFESAAQRLFAGSAVAPVDDRGLGALADASDRMLGYIYRRDDRAGGADAPRPIGIYDCRLAEPARMHVGVVLAGDAAWGDGVGMDAMLALLRYLFHFDGRRAFEMTAAVHNPHTVRIMVHRAVRPEALLADVVADGPRLVELAVGTLTEPEFAEVGYRVPGGSEFTDTRWHEVRERVLAQIGAQS</sequence>
<gene>
    <name evidence="2" type="ORF">CRH09_05280</name>
</gene>
<dbReference type="EMBL" id="CP023778">
    <property type="protein sequence ID" value="ATL65712.1"/>
    <property type="molecule type" value="Genomic_DNA"/>
</dbReference>
<dbReference type="AlphaFoldDB" id="A0A291RF26"/>
<protein>
    <recommendedName>
        <fullName evidence="1">N-acetyltransferase domain-containing protein</fullName>
    </recommendedName>
</protein>
<dbReference type="GO" id="GO:0016747">
    <property type="term" value="F:acyltransferase activity, transferring groups other than amino-acyl groups"/>
    <property type="evidence" value="ECO:0007669"/>
    <property type="project" value="InterPro"/>
</dbReference>
<evidence type="ECO:0000313" key="2">
    <source>
        <dbReference type="EMBL" id="ATL65712.1"/>
    </source>
</evidence>
<organism evidence="2 3">
    <name type="scientific">Nocardia terpenica</name>
    <dbReference type="NCBI Taxonomy" id="455432"/>
    <lineage>
        <taxon>Bacteria</taxon>
        <taxon>Bacillati</taxon>
        <taxon>Actinomycetota</taxon>
        <taxon>Actinomycetes</taxon>
        <taxon>Mycobacteriales</taxon>
        <taxon>Nocardiaceae</taxon>
        <taxon>Nocardia</taxon>
    </lineage>
</organism>
<feature type="domain" description="N-acetyltransferase" evidence="1">
    <location>
        <begin position="70"/>
        <end position="142"/>
    </location>
</feature>
<evidence type="ECO:0000259" key="1">
    <source>
        <dbReference type="Pfam" id="PF13302"/>
    </source>
</evidence>
<dbReference type="KEGG" id="ntp:CRH09_05280"/>
<evidence type="ECO:0000313" key="3">
    <source>
        <dbReference type="Proteomes" id="UP000221961"/>
    </source>
</evidence>
<proteinExistence type="predicted"/>
<accession>A0A291RF26</accession>
<dbReference type="GeneID" id="88356849"/>
<dbReference type="Proteomes" id="UP000221961">
    <property type="component" value="Chromosome"/>
</dbReference>
<dbReference type="InterPro" id="IPR016181">
    <property type="entry name" value="Acyl_CoA_acyltransferase"/>
</dbReference>